<keyword evidence="8" id="KW-0732">Signal</keyword>
<comment type="subcellular location">
    <subcellularLocation>
        <location evidence="1">Cell outer membrane</location>
    </subcellularLocation>
</comment>
<organism evidence="9 10">
    <name type="scientific">Mucilaginibacter jinjuensis</name>
    <dbReference type="NCBI Taxonomy" id="1176721"/>
    <lineage>
        <taxon>Bacteria</taxon>
        <taxon>Pseudomonadati</taxon>
        <taxon>Bacteroidota</taxon>
        <taxon>Sphingobacteriia</taxon>
        <taxon>Sphingobacteriales</taxon>
        <taxon>Sphingobacteriaceae</taxon>
        <taxon>Mucilaginibacter</taxon>
    </lineage>
</organism>
<feature type="chain" id="PRO_5045505015" evidence="8">
    <location>
        <begin position="37"/>
        <end position="451"/>
    </location>
</feature>
<reference evidence="9 10" key="1">
    <citation type="submission" date="2023-02" db="EMBL/GenBank/DDBJ databases">
        <title>Genome sequence of Mucilaginibacter jinjuensis strain KACC 16571.</title>
        <authorList>
            <person name="Kim S."/>
            <person name="Heo J."/>
            <person name="Kwon S.-W."/>
        </authorList>
    </citation>
    <scope>NUCLEOTIDE SEQUENCE [LARGE SCALE GENOMIC DNA]</scope>
    <source>
        <strain evidence="9 10">KACC 16571</strain>
    </source>
</reference>
<dbReference type="SUPFAM" id="SSF56954">
    <property type="entry name" value="Outer membrane efflux proteins (OEP)"/>
    <property type="match status" value="1"/>
</dbReference>
<evidence type="ECO:0000256" key="5">
    <source>
        <dbReference type="ARBA" id="ARBA00022692"/>
    </source>
</evidence>
<gene>
    <name evidence="9" type="ORF">PQO05_00495</name>
</gene>
<dbReference type="RefSeq" id="WP_273630669.1">
    <property type="nucleotide sequence ID" value="NZ_CP117167.1"/>
</dbReference>
<evidence type="ECO:0000256" key="7">
    <source>
        <dbReference type="ARBA" id="ARBA00023237"/>
    </source>
</evidence>
<feature type="signal peptide" evidence="8">
    <location>
        <begin position="1"/>
        <end position="36"/>
    </location>
</feature>
<evidence type="ECO:0000313" key="9">
    <source>
        <dbReference type="EMBL" id="WCT12408.1"/>
    </source>
</evidence>
<protein>
    <submittedName>
        <fullName evidence="9">TolC family protein</fullName>
    </submittedName>
</protein>
<dbReference type="Pfam" id="PF02321">
    <property type="entry name" value="OEP"/>
    <property type="match status" value="2"/>
</dbReference>
<evidence type="ECO:0000256" key="2">
    <source>
        <dbReference type="ARBA" id="ARBA00007613"/>
    </source>
</evidence>
<keyword evidence="3" id="KW-0813">Transport</keyword>
<keyword evidence="4" id="KW-1134">Transmembrane beta strand</keyword>
<evidence type="ECO:0000256" key="8">
    <source>
        <dbReference type="SAM" id="SignalP"/>
    </source>
</evidence>
<evidence type="ECO:0000256" key="3">
    <source>
        <dbReference type="ARBA" id="ARBA00022448"/>
    </source>
</evidence>
<evidence type="ECO:0000256" key="1">
    <source>
        <dbReference type="ARBA" id="ARBA00004442"/>
    </source>
</evidence>
<proteinExistence type="inferred from homology"/>
<dbReference type="PANTHER" id="PTHR30026">
    <property type="entry name" value="OUTER MEMBRANE PROTEIN TOLC"/>
    <property type="match status" value="1"/>
</dbReference>
<accession>A0ABY7T812</accession>
<keyword evidence="6" id="KW-0472">Membrane</keyword>
<comment type="similarity">
    <text evidence="2">Belongs to the outer membrane factor (OMF) (TC 1.B.17) family.</text>
</comment>
<sequence>MITQINKIINLKFKALGRYGLVLAGFSLLTFTAAFAQDRTLTLDEAIKLGLDNSKTLKLSQSKIDQAVSQYKQAKDKALPTASASFMYTRAQIPANTLAFGDQSFSLPKSANANLGTVSADELIWGGGKLRLAQQSTDLLVKISKLDIDKDKEDITIDIISEYYNLYRILQSQGVVVENLKSVDQQIHQSQRFFEQGLVTKNDVLRFQLQRSNIELNGIDLESNRKIVNYNLNVLLGLPEDTKININHLPTPTNAAAPLQNYLDTAMANRKELKQLGLRTEVAETNIKSIMADRSPKLSASAAAYYLDIAANPLPTHDNYITPLTLGLSLSWNFSTLWTNKNKESEARIQRDQVIINKNIEVDNVKDDVNKSYQNYVAAMNKINLLQVSIDQATENNKLQESKYQNSTGTVTDRVDAQSLLYQAEINLELAKAEAGLAYYNLIKSTGTLNK</sequence>
<dbReference type="InterPro" id="IPR003423">
    <property type="entry name" value="OMP_efflux"/>
</dbReference>
<dbReference type="Gene3D" id="1.20.1600.10">
    <property type="entry name" value="Outer membrane efflux proteins (OEP)"/>
    <property type="match status" value="1"/>
</dbReference>
<evidence type="ECO:0000256" key="6">
    <source>
        <dbReference type="ARBA" id="ARBA00023136"/>
    </source>
</evidence>
<dbReference type="InterPro" id="IPR051906">
    <property type="entry name" value="TolC-like"/>
</dbReference>
<evidence type="ECO:0000313" key="10">
    <source>
        <dbReference type="Proteomes" id="UP001216139"/>
    </source>
</evidence>
<dbReference type="EMBL" id="CP117167">
    <property type="protein sequence ID" value="WCT12408.1"/>
    <property type="molecule type" value="Genomic_DNA"/>
</dbReference>
<keyword evidence="7" id="KW-0998">Cell outer membrane</keyword>
<keyword evidence="10" id="KW-1185">Reference proteome</keyword>
<keyword evidence="5" id="KW-0812">Transmembrane</keyword>
<evidence type="ECO:0000256" key="4">
    <source>
        <dbReference type="ARBA" id="ARBA00022452"/>
    </source>
</evidence>
<name>A0ABY7T812_9SPHI</name>
<dbReference type="Proteomes" id="UP001216139">
    <property type="component" value="Chromosome"/>
</dbReference>
<dbReference type="PANTHER" id="PTHR30026:SF20">
    <property type="entry name" value="OUTER MEMBRANE PROTEIN TOLC"/>
    <property type="match status" value="1"/>
</dbReference>